<organism evidence="1 2">
    <name type="scientific">Campylobacter hyointestinalis</name>
    <dbReference type="NCBI Taxonomy" id="198"/>
    <lineage>
        <taxon>Bacteria</taxon>
        <taxon>Pseudomonadati</taxon>
        <taxon>Campylobacterota</taxon>
        <taxon>Epsilonproteobacteria</taxon>
        <taxon>Campylobacterales</taxon>
        <taxon>Campylobacteraceae</taxon>
        <taxon>Campylobacter</taxon>
    </lineage>
</organism>
<proteinExistence type="predicted"/>
<evidence type="ECO:0008006" key="3">
    <source>
        <dbReference type="Google" id="ProtNLM"/>
    </source>
</evidence>
<evidence type="ECO:0000313" key="2">
    <source>
        <dbReference type="Proteomes" id="UP000321812"/>
    </source>
</evidence>
<gene>
    <name evidence="1" type="ORF">YZ82_01385</name>
</gene>
<dbReference type="AlphaFoldDB" id="A0A562XKV7"/>
<dbReference type="SUPFAM" id="SSF53187">
    <property type="entry name" value="Zn-dependent exopeptidases"/>
    <property type="match status" value="1"/>
</dbReference>
<protein>
    <recommendedName>
        <fullName evidence="3">M28 family peptidase</fullName>
    </recommendedName>
</protein>
<reference evidence="1 2" key="1">
    <citation type="submission" date="2019-07" db="EMBL/GenBank/DDBJ databases">
        <title>Rapid identification of Enteric Bacteria from Whole Genome Sequences (WGS) using Average Nucleotide Identity (ANI).</title>
        <authorList>
            <person name="Lane C."/>
        </authorList>
    </citation>
    <scope>NUCLEOTIDE SEQUENCE [LARGE SCALE GENOMIC DNA]</scope>
    <source>
        <strain evidence="1 2">D2411</strain>
    </source>
</reference>
<name>A0A562XKV7_CAMHY</name>
<dbReference type="RefSeq" id="WP_147496844.1">
    <property type="nucleotide sequence ID" value="NZ_VOAP01000003.1"/>
</dbReference>
<comment type="caution">
    <text evidence="1">The sequence shown here is derived from an EMBL/GenBank/DDBJ whole genome shotgun (WGS) entry which is preliminary data.</text>
</comment>
<sequence>MIDKKIVVNKGYLKNLLSFSQKELFTHILNKVSKNNNYELIIQSFGNGIVIIPKGVGSYPLICTHLDTINDSKKIKLQNSDIEINGDIIRLSKSSSAKCLGGDDRCGVYSALQLIDLNAPYAFAFFCDEEIGCIGSSILAKDIDENSNITAFIGLDRRGLDNVAIYGYDNRDLIQLFENEGYIEVDGSITDVSILSEQNSRNLACVNLSVGYYNEHTKKEFINVNGIKRAIQTLIKLSFNLSKDAYISKPHKFFYEEYYDKYEIMMKW</sequence>
<dbReference type="Gene3D" id="3.40.630.10">
    <property type="entry name" value="Zn peptidases"/>
    <property type="match status" value="1"/>
</dbReference>
<accession>A0A562XKV7</accession>
<dbReference type="Proteomes" id="UP000321812">
    <property type="component" value="Unassembled WGS sequence"/>
</dbReference>
<evidence type="ECO:0000313" key="1">
    <source>
        <dbReference type="EMBL" id="TWO22595.1"/>
    </source>
</evidence>
<dbReference type="EMBL" id="VOAP01000003">
    <property type="protein sequence ID" value="TWO22595.1"/>
    <property type="molecule type" value="Genomic_DNA"/>
</dbReference>